<dbReference type="InterPro" id="IPR023213">
    <property type="entry name" value="CAT-like_dom_sf"/>
</dbReference>
<dbReference type="GO" id="GO:0004144">
    <property type="term" value="F:diacylglycerol O-acyltransferase activity"/>
    <property type="evidence" value="ECO:0007669"/>
    <property type="project" value="UniProtKB-EC"/>
</dbReference>
<keyword evidence="8 11" id="KW-0443">Lipid metabolism</keyword>
<dbReference type="SUPFAM" id="SSF52777">
    <property type="entry name" value="CoA-dependent acyltransferases"/>
    <property type="match status" value="1"/>
</dbReference>
<comment type="similarity">
    <text evidence="3 11">Belongs to the long-chain O-acyltransferase family.</text>
</comment>
<evidence type="ECO:0000313" key="15">
    <source>
        <dbReference type="Proteomes" id="UP000460272"/>
    </source>
</evidence>
<evidence type="ECO:0000256" key="4">
    <source>
        <dbReference type="ARBA" id="ARBA00013244"/>
    </source>
</evidence>
<evidence type="ECO:0000256" key="6">
    <source>
        <dbReference type="ARBA" id="ARBA00022679"/>
    </source>
</evidence>
<comment type="caution">
    <text evidence="14">The sequence shown here is derived from an EMBL/GenBank/DDBJ whole genome shotgun (WGS) entry which is preliminary data.</text>
</comment>
<sequence>MTMMAPPPPCAASCRWARRSSPESGSAPTSGSAATGLLYAASTAKKGGVMDRLKTLDAVFIDAEDEDRHTTMAIASTAIFEGPVPSQKEFLAYIARRLPRAPLYRRKLRTVPFRLGRPVWVEDPNFDLGYHVRRTALPEPGGDKQLADLMARVMSQRLDRDHPLWEYWVVEGLAGGRWGLISKVHHSMVDGVSSTDLYRVIFELTPELFPLPAPDDRTVGAEPSSVSLAAQAVVDMAILPARQALALGRAAAAPGRSLKQAVGAARAIAKMAPAVRPAARSSLSGQIGGQRRYAWARASLADIKTVKGGFGGTVNDVVLAAISGGLRALLLARGEEPKPHEVPSLVPVSLRAQGEESIYENRVSAMVADLPVHITDPVERLTAVRAELEDLKESREALAGEALVTLGGYTPYPLASWWVRLVLGLPQREIVTVTTNVPGPQQPLYGMGRRLVEIIPYVPIATTVRIGIAIFSYCGNVTFGLTGDFAANPDLDVLTKGIEDGIAELVAAAGEHSAQKRRSVQK</sequence>
<dbReference type="GO" id="GO:0005886">
    <property type="term" value="C:plasma membrane"/>
    <property type="evidence" value="ECO:0007669"/>
    <property type="project" value="TreeGrafter"/>
</dbReference>
<dbReference type="OrthoDB" id="9810950at2"/>
<evidence type="ECO:0000256" key="8">
    <source>
        <dbReference type="ARBA" id="ARBA00023098"/>
    </source>
</evidence>
<dbReference type="Proteomes" id="UP000460272">
    <property type="component" value="Unassembled WGS sequence"/>
</dbReference>
<dbReference type="GO" id="GO:0001666">
    <property type="term" value="P:response to hypoxia"/>
    <property type="evidence" value="ECO:0007669"/>
    <property type="project" value="TreeGrafter"/>
</dbReference>
<dbReference type="PANTHER" id="PTHR31650">
    <property type="entry name" value="O-ACYLTRANSFERASE (WSD1-LIKE) FAMILY PROTEIN"/>
    <property type="match status" value="1"/>
</dbReference>
<dbReference type="InterPro" id="IPR014292">
    <property type="entry name" value="Acyl_transf_WS/DGAT"/>
</dbReference>
<feature type="domain" description="O-acyltransferase WSD1 C-terminal" evidence="13">
    <location>
        <begin position="361"/>
        <end position="505"/>
    </location>
</feature>
<dbReference type="Pfam" id="PF03007">
    <property type="entry name" value="WS_DGAT_cat"/>
    <property type="match status" value="1"/>
</dbReference>
<dbReference type="EMBL" id="RPFW01000007">
    <property type="protein sequence ID" value="TVZ01196.1"/>
    <property type="molecule type" value="Genomic_DNA"/>
</dbReference>
<evidence type="ECO:0000259" key="13">
    <source>
        <dbReference type="Pfam" id="PF06974"/>
    </source>
</evidence>
<evidence type="ECO:0000259" key="12">
    <source>
        <dbReference type="Pfam" id="PF03007"/>
    </source>
</evidence>
<evidence type="ECO:0000256" key="10">
    <source>
        <dbReference type="ARBA" id="ARBA00048109"/>
    </source>
</evidence>
<comment type="pathway">
    <text evidence="2">Lipid metabolism.</text>
</comment>
<keyword evidence="6 11" id="KW-0808">Transferase</keyword>
<evidence type="ECO:0000256" key="7">
    <source>
        <dbReference type="ARBA" id="ARBA00022798"/>
    </source>
</evidence>
<dbReference type="AlphaFoldDB" id="A0A6P2BSI9"/>
<keyword evidence="5 11" id="KW-0444">Lipid biosynthesis</keyword>
<evidence type="ECO:0000256" key="3">
    <source>
        <dbReference type="ARBA" id="ARBA00009587"/>
    </source>
</evidence>
<evidence type="ECO:0000313" key="14">
    <source>
        <dbReference type="EMBL" id="TVZ01196.1"/>
    </source>
</evidence>
<dbReference type="EC" id="2.3.1.20" evidence="4 11"/>
<dbReference type="Pfam" id="PF06974">
    <property type="entry name" value="WS_DGAT_C"/>
    <property type="match status" value="1"/>
</dbReference>
<dbReference type="GO" id="GO:0051701">
    <property type="term" value="P:biological process involved in interaction with host"/>
    <property type="evidence" value="ECO:0007669"/>
    <property type="project" value="TreeGrafter"/>
</dbReference>
<evidence type="ECO:0000256" key="2">
    <source>
        <dbReference type="ARBA" id="ARBA00005189"/>
    </source>
</evidence>
<dbReference type="UniPathway" id="UPA00282"/>
<comment type="pathway">
    <text evidence="1 11">Glycerolipid metabolism; triacylglycerol biosynthesis.</text>
</comment>
<dbReference type="InterPro" id="IPR004255">
    <property type="entry name" value="O-acyltransferase_WSD1_N"/>
</dbReference>
<protein>
    <recommendedName>
        <fullName evidence="4 11">Diacylglycerol O-acyltransferase</fullName>
        <ecNumber evidence="4 11">2.3.1.20</ecNumber>
    </recommendedName>
</protein>
<dbReference type="GO" id="GO:0019432">
    <property type="term" value="P:triglyceride biosynthetic process"/>
    <property type="evidence" value="ECO:0007669"/>
    <property type="project" value="UniProtKB-UniPathway"/>
</dbReference>
<gene>
    <name evidence="14" type="ORF">EAS64_33475</name>
</gene>
<keyword evidence="7 11" id="KW-0319">Glycerol metabolism</keyword>
<evidence type="ECO:0000256" key="5">
    <source>
        <dbReference type="ARBA" id="ARBA00022516"/>
    </source>
</evidence>
<dbReference type="InterPro" id="IPR009721">
    <property type="entry name" value="O-acyltransferase_WSD1_C"/>
</dbReference>
<keyword evidence="15" id="KW-1185">Reference proteome</keyword>
<name>A0A6P2BSI9_9ACTN</name>
<evidence type="ECO:0000256" key="9">
    <source>
        <dbReference type="ARBA" id="ARBA00023315"/>
    </source>
</evidence>
<reference evidence="14 15" key="1">
    <citation type="submission" date="2018-11" db="EMBL/GenBank/DDBJ databases">
        <title>Trebonia kvetii gen.nov., sp.nov., a novel acidophilic actinobacterium, and proposal of the new actinobacterial family Treboniaceae fam. nov.</title>
        <authorList>
            <person name="Rapoport D."/>
            <person name="Sagova-Mareckova M."/>
            <person name="Sedlacek I."/>
            <person name="Provaznik J."/>
            <person name="Kralova S."/>
            <person name="Pavlinic D."/>
            <person name="Benes V."/>
            <person name="Kopecky J."/>
        </authorList>
    </citation>
    <scope>NUCLEOTIDE SEQUENCE [LARGE SCALE GENOMIC DNA]</scope>
    <source>
        <strain evidence="14 15">15Tr583</strain>
    </source>
</reference>
<dbReference type="GO" id="GO:0006071">
    <property type="term" value="P:glycerol metabolic process"/>
    <property type="evidence" value="ECO:0007669"/>
    <property type="project" value="UniProtKB-KW"/>
</dbReference>
<proteinExistence type="inferred from homology"/>
<dbReference type="NCBIfam" id="TIGR02946">
    <property type="entry name" value="acyl_WS_DGAT"/>
    <property type="match status" value="1"/>
</dbReference>
<evidence type="ECO:0000256" key="1">
    <source>
        <dbReference type="ARBA" id="ARBA00004771"/>
    </source>
</evidence>
<comment type="catalytic activity">
    <reaction evidence="10 11">
        <text>an acyl-CoA + a 1,2-diacyl-sn-glycerol = a triacyl-sn-glycerol + CoA</text>
        <dbReference type="Rhea" id="RHEA:10868"/>
        <dbReference type="ChEBI" id="CHEBI:17815"/>
        <dbReference type="ChEBI" id="CHEBI:57287"/>
        <dbReference type="ChEBI" id="CHEBI:58342"/>
        <dbReference type="ChEBI" id="CHEBI:64615"/>
        <dbReference type="EC" id="2.3.1.20"/>
    </reaction>
</comment>
<evidence type="ECO:0000256" key="11">
    <source>
        <dbReference type="RuleBase" id="RU361241"/>
    </source>
</evidence>
<dbReference type="GO" id="GO:0071731">
    <property type="term" value="P:response to nitric oxide"/>
    <property type="evidence" value="ECO:0007669"/>
    <property type="project" value="TreeGrafter"/>
</dbReference>
<accession>A0A6P2BSI9</accession>
<dbReference type="Gene3D" id="3.30.559.10">
    <property type="entry name" value="Chloramphenicol acetyltransferase-like domain"/>
    <property type="match status" value="1"/>
</dbReference>
<keyword evidence="9 11" id="KW-0012">Acyltransferase</keyword>
<dbReference type="PANTHER" id="PTHR31650:SF1">
    <property type="entry name" value="WAX ESTER SYNTHASE_DIACYLGLYCEROL ACYLTRANSFERASE 4-RELATED"/>
    <property type="match status" value="1"/>
</dbReference>
<dbReference type="InterPro" id="IPR045034">
    <property type="entry name" value="O-acyltransferase_WSD1-like"/>
</dbReference>
<feature type="domain" description="O-acyltransferase WSD1-like N-terminal" evidence="12">
    <location>
        <begin position="53"/>
        <end position="318"/>
    </location>
</feature>
<organism evidence="14 15">
    <name type="scientific">Trebonia kvetii</name>
    <dbReference type="NCBI Taxonomy" id="2480626"/>
    <lineage>
        <taxon>Bacteria</taxon>
        <taxon>Bacillati</taxon>
        <taxon>Actinomycetota</taxon>
        <taxon>Actinomycetes</taxon>
        <taxon>Streptosporangiales</taxon>
        <taxon>Treboniaceae</taxon>
        <taxon>Trebonia</taxon>
    </lineage>
</organism>